<keyword evidence="3" id="KW-1185">Reference proteome</keyword>
<dbReference type="PROSITE" id="PS51184">
    <property type="entry name" value="JMJC"/>
    <property type="match status" value="1"/>
</dbReference>
<dbReference type="SMART" id="SM00558">
    <property type="entry name" value="JmjC"/>
    <property type="match status" value="1"/>
</dbReference>
<evidence type="ECO:0000313" key="2">
    <source>
        <dbReference type="EMBL" id="MCV2370617.1"/>
    </source>
</evidence>
<dbReference type="SUPFAM" id="SSF51197">
    <property type="entry name" value="Clavaminate synthase-like"/>
    <property type="match status" value="1"/>
</dbReference>
<evidence type="ECO:0000259" key="1">
    <source>
        <dbReference type="PROSITE" id="PS51184"/>
    </source>
</evidence>
<accession>A0ABT2YKU5</accession>
<dbReference type="InterPro" id="IPR003347">
    <property type="entry name" value="JmjC_dom"/>
</dbReference>
<proteinExistence type="predicted"/>
<dbReference type="InterPro" id="IPR041667">
    <property type="entry name" value="Cupin_8"/>
</dbReference>
<dbReference type="Pfam" id="PF13621">
    <property type="entry name" value="Cupin_8"/>
    <property type="match status" value="1"/>
</dbReference>
<dbReference type="Proteomes" id="UP001209701">
    <property type="component" value="Unassembled WGS sequence"/>
</dbReference>
<evidence type="ECO:0000313" key="3">
    <source>
        <dbReference type="Proteomes" id="UP001209701"/>
    </source>
</evidence>
<gene>
    <name evidence="2" type="ORF">LNV07_21240</name>
</gene>
<dbReference type="PANTHER" id="PTHR12461:SF105">
    <property type="entry name" value="HYPOXIA-INDUCIBLE FACTOR 1-ALPHA INHIBITOR"/>
    <property type="match status" value="1"/>
</dbReference>
<dbReference type="RefSeq" id="WP_263573208.1">
    <property type="nucleotide sequence ID" value="NZ_JAJIRN010000010.1"/>
</dbReference>
<dbReference type="Gene3D" id="2.60.120.10">
    <property type="entry name" value="Jelly Rolls"/>
    <property type="match status" value="1"/>
</dbReference>
<name>A0ABT2YKU5_9BURK</name>
<reference evidence="2 3" key="1">
    <citation type="submission" date="2021-11" db="EMBL/GenBank/DDBJ databases">
        <authorList>
            <person name="Liang Q."/>
            <person name="Mou H."/>
            <person name="Liu Z."/>
        </authorList>
    </citation>
    <scope>NUCLEOTIDE SEQUENCE [LARGE SCALE GENOMIC DNA]</scope>
    <source>
        <strain evidence="2 3">CHU3</strain>
    </source>
</reference>
<protein>
    <submittedName>
        <fullName evidence="2">Cupin-like domain-containing protein</fullName>
    </submittedName>
</protein>
<sequence length="335" mass="37155">MRAVPVWTGPLDPDCLPEALLTADRPYLLRGAFAHWPAVQAAKQSDQALAQHLLSFWGGKNVGLFQLPPEAQGRVFYGDEQLRGFNFERHIAPLDQVLEGLLKLAPVAEPPALYVGSTTVEMVLPGFLDANRLNLGGRDGLVSLWLGNRSRIAAHFDVSDNLACVVAGRRRFTLFAPEQVGNLYIGPMDPTPAGQAISLVDFAKPDFERFPRFAHALEAAEVAEMEAGDALYLPSMWWHHVEALSPVNLLVNAWWSQSPAYVDTPVNALNLALMTLRDLPAKERRAWQQLFQHYIFDADDSTWAHIPAEARGLLGPVTEAVSRQARTQLLNKLKR</sequence>
<dbReference type="EMBL" id="JAJIRN010000010">
    <property type="protein sequence ID" value="MCV2370617.1"/>
    <property type="molecule type" value="Genomic_DNA"/>
</dbReference>
<dbReference type="InterPro" id="IPR014710">
    <property type="entry name" value="RmlC-like_jellyroll"/>
</dbReference>
<organism evidence="2 3">
    <name type="scientific">Roseateles oligotrophus</name>
    <dbReference type="NCBI Taxonomy" id="1769250"/>
    <lineage>
        <taxon>Bacteria</taxon>
        <taxon>Pseudomonadati</taxon>
        <taxon>Pseudomonadota</taxon>
        <taxon>Betaproteobacteria</taxon>
        <taxon>Burkholderiales</taxon>
        <taxon>Sphaerotilaceae</taxon>
        <taxon>Roseateles</taxon>
    </lineage>
</organism>
<dbReference type="PANTHER" id="PTHR12461">
    <property type="entry name" value="HYPOXIA-INDUCIBLE FACTOR 1 ALPHA INHIBITOR-RELATED"/>
    <property type="match status" value="1"/>
</dbReference>
<comment type="caution">
    <text evidence="2">The sequence shown here is derived from an EMBL/GenBank/DDBJ whole genome shotgun (WGS) entry which is preliminary data.</text>
</comment>
<feature type="domain" description="JmjC" evidence="1">
    <location>
        <begin position="99"/>
        <end position="270"/>
    </location>
</feature>